<comment type="caution">
    <text evidence="1">The sequence shown here is derived from an EMBL/GenBank/DDBJ whole genome shotgun (WGS) entry which is preliminary data.</text>
</comment>
<feature type="non-terminal residue" evidence="1">
    <location>
        <position position="235"/>
    </location>
</feature>
<evidence type="ECO:0000313" key="2">
    <source>
        <dbReference type="Proteomes" id="UP001432027"/>
    </source>
</evidence>
<feature type="non-terminal residue" evidence="1">
    <location>
        <position position="1"/>
    </location>
</feature>
<dbReference type="AlphaFoldDB" id="A0AAV5T7I5"/>
<gene>
    <name evidence="1" type="ORF">PENTCL1PPCAC_13710</name>
</gene>
<dbReference type="EMBL" id="BTSX01000003">
    <property type="protein sequence ID" value="GMS91535.1"/>
    <property type="molecule type" value="Genomic_DNA"/>
</dbReference>
<proteinExistence type="predicted"/>
<organism evidence="1 2">
    <name type="scientific">Pristionchus entomophagus</name>
    <dbReference type="NCBI Taxonomy" id="358040"/>
    <lineage>
        <taxon>Eukaryota</taxon>
        <taxon>Metazoa</taxon>
        <taxon>Ecdysozoa</taxon>
        <taxon>Nematoda</taxon>
        <taxon>Chromadorea</taxon>
        <taxon>Rhabditida</taxon>
        <taxon>Rhabditina</taxon>
        <taxon>Diplogasteromorpha</taxon>
        <taxon>Diplogasteroidea</taxon>
        <taxon>Neodiplogasteridae</taxon>
        <taxon>Pristionchus</taxon>
    </lineage>
</organism>
<protein>
    <submittedName>
        <fullName evidence="1">Uncharacterized protein</fullName>
    </submittedName>
</protein>
<dbReference type="Proteomes" id="UP001432027">
    <property type="component" value="Unassembled WGS sequence"/>
</dbReference>
<reference evidence="1" key="1">
    <citation type="submission" date="2023-10" db="EMBL/GenBank/DDBJ databases">
        <title>Genome assembly of Pristionchus species.</title>
        <authorList>
            <person name="Yoshida K."/>
            <person name="Sommer R.J."/>
        </authorList>
    </citation>
    <scope>NUCLEOTIDE SEQUENCE</scope>
    <source>
        <strain evidence="1">RS0144</strain>
    </source>
</reference>
<name>A0AAV5T7I5_9BILA</name>
<keyword evidence="2" id="KW-1185">Reference proteome</keyword>
<accession>A0AAV5T7I5</accession>
<sequence>SSIQYKHITPFRYYPHFGQSINIGRLPVGNRALVVLRNGTRLVRRDDHLLSEVLEVLAAQTEEVHLSRFSSEVAIDMNGEVRERVELGRLQGVVDAARGVRLQVDLLLRLQTRHIVEAHSLAVLEQPNPRGTLLAVLSDQAEPEDADVALEGQIDQQLLVAIRLEETSTIHFIVPFLEEVRPGVGRGLIEDRYLQQIDRSPHVIPYSLDDGIGRQFLRRVGAATSVATMTVIAHS</sequence>
<evidence type="ECO:0000313" key="1">
    <source>
        <dbReference type="EMBL" id="GMS91535.1"/>
    </source>
</evidence>